<dbReference type="AlphaFoldDB" id="A0AAJ7T1G1"/>
<dbReference type="SMART" id="SM00256">
    <property type="entry name" value="FBOX"/>
    <property type="match status" value="1"/>
</dbReference>
<dbReference type="SMART" id="SM00367">
    <property type="entry name" value="LRR_CC"/>
    <property type="match status" value="12"/>
</dbReference>
<dbReference type="InterPro" id="IPR050648">
    <property type="entry name" value="F-box_LRR-repeat"/>
</dbReference>
<evidence type="ECO:0000256" key="1">
    <source>
        <dbReference type="ARBA" id="ARBA00022786"/>
    </source>
</evidence>
<feature type="domain" description="F-box" evidence="3">
    <location>
        <begin position="129"/>
        <end position="176"/>
    </location>
</feature>
<dbReference type="CTD" id="64839"/>
<evidence type="ECO:0000256" key="2">
    <source>
        <dbReference type="SAM" id="MobiDB-lite"/>
    </source>
</evidence>
<dbReference type="InterPro" id="IPR001810">
    <property type="entry name" value="F-box_dom"/>
</dbReference>
<dbReference type="InterPro" id="IPR006553">
    <property type="entry name" value="Leu-rich_rpt_Cys-con_subtyp"/>
</dbReference>
<dbReference type="CDD" id="cd22092">
    <property type="entry name" value="F-box_FBXO13"/>
    <property type="match status" value="1"/>
</dbReference>
<dbReference type="InterPro" id="IPR032675">
    <property type="entry name" value="LRR_dom_sf"/>
</dbReference>
<dbReference type="Pfam" id="PF12937">
    <property type="entry name" value="F-box-like"/>
    <property type="match status" value="1"/>
</dbReference>
<dbReference type="PANTHER" id="PTHR13382:SF72">
    <property type="entry name" value="F-BOX AND LEUCINE-RICH REPEAT PROTEIN 17"/>
    <property type="match status" value="1"/>
</dbReference>
<feature type="region of interest" description="Disordered" evidence="2">
    <location>
        <begin position="77"/>
        <end position="119"/>
    </location>
</feature>
<dbReference type="InterPro" id="IPR001611">
    <property type="entry name" value="Leu-rich_rpt"/>
</dbReference>
<dbReference type="Pfam" id="PF25372">
    <property type="entry name" value="DUF7885"/>
    <property type="match status" value="1"/>
</dbReference>
<protein>
    <submittedName>
        <fullName evidence="5">F-box/LRR-repeat protein 17</fullName>
    </submittedName>
</protein>
<gene>
    <name evidence="5" type="primary">FBXL17</name>
</gene>
<dbReference type="InterPro" id="IPR057207">
    <property type="entry name" value="FBXL15_LRR"/>
</dbReference>
<feature type="compositionally biased region" description="Low complexity" evidence="2">
    <location>
        <begin position="93"/>
        <end position="109"/>
    </location>
</feature>
<reference evidence="5" key="1">
    <citation type="submission" date="2025-08" db="UniProtKB">
        <authorList>
            <consortium name="RefSeq"/>
        </authorList>
    </citation>
    <scope>IDENTIFICATION</scope>
    <source>
        <tissue evidence="5">Sperm</tissue>
    </source>
</reference>
<organism evidence="4 5">
    <name type="scientific">Petromyzon marinus</name>
    <name type="common">Sea lamprey</name>
    <dbReference type="NCBI Taxonomy" id="7757"/>
    <lineage>
        <taxon>Eukaryota</taxon>
        <taxon>Metazoa</taxon>
        <taxon>Chordata</taxon>
        <taxon>Craniata</taxon>
        <taxon>Vertebrata</taxon>
        <taxon>Cyclostomata</taxon>
        <taxon>Hyperoartia</taxon>
        <taxon>Petromyzontiformes</taxon>
        <taxon>Petromyzontidae</taxon>
        <taxon>Petromyzon</taxon>
    </lineage>
</organism>
<keyword evidence="4" id="KW-1185">Reference proteome</keyword>
<accession>A0AAJ7T1G1</accession>
<dbReference type="Gene3D" id="1.20.1280.50">
    <property type="match status" value="1"/>
</dbReference>
<dbReference type="Proteomes" id="UP001318040">
    <property type="component" value="Chromosome 13"/>
</dbReference>
<dbReference type="RefSeq" id="XP_032809533.1">
    <property type="nucleotide sequence ID" value="XM_032953642.1"/>
</dbReference>
<dbReference type="KEGG" id="pmrn:116942081"/>
<dbReference type="SUPFAM" id="SSF52047">
    <property type="entry name" value="RNI-like"/>
    <property type="match status" value="1"/>
</dbReference>
<proteinExistence type="predicted"/>
<sequence>MGLLLSRPAALLKSRKEARLRAPAPRPGLADPYCRGPRSCCGGFVPCPAPLGESESEEEGASGEPCAAHAEMPLAGGKRKCNSTSNSNGGDDPGSLPSSKLPCLSPAPGDGVGPAGDGHVAAATVPTEAANINRLPSSILLKVLSYLSLMERCLAASLVCRLWRELCSDPELWRRLDLSGRQKVTDEVLAHVTSLSHGVTRVCVADCRAVSDAGVALMARSCPALLCFSATRCKQLTDAAVGSLARHCPALRSLNLSNLDAITDDALRQLGASCSDLREVHLGQCYLLTDAGITALARGCPLLTKIYLLENHLVTNSSVQCLAECCPRLQYVGLMGCSVTSRGVRHLARLGELVTLDLRHVSELDGETVMALVRSCSRLTTLNLCLNRGIDDRCVEVIAKEGRNIKELYLVSCSITDQALLVIGRFSASIETVDVGWCQEITDHGAIEISRTSRSLAYLGLMRCDKVSEETVEELVQRYPRIVYSTMLQDCKRTLARAYQLGWKPSGSAGSAP</sequence>
<dbReference type="Gene3D" id="3.80.10.10">
    <property type="entry name" value="Ribonuclease Inhibitor"/>
    <property type="match status" value="2"/>
</dbReference>
<evidence type="ECO:0000259" key="3">
    <source>
        <dbReference type="PROSITE" id="PS50181"/>
    </source>
</evidence>
<name>A0AAJ7T1G1_PETMA</name>
<evidence type="ECO:0000313" key="5">
    <source>
        <dbReference type="RefSeq" id="XP_032809533.1"/>
    </source>
</evidence>
<keyword evidence="1" id="KW-0833">Ubl conjugation pathway</keyword>
<evidence type="ECO:0000313" key="4">
    <source>
        <dbReference type="Proteomes" id="UP001318040"/>
    </source>
</evidence>
<dbReference type="Pfam" id="PF13516">
    <property type="entry name" value="LRR_6"/>
    <property type="match status" value="1"/>
</dbReference>
<dbReference type="GO" id="GO:0005737">
    <property type="term" value="C:cytoplasm"/>
    <property type="evidence" value="ECO:0007669"/>
    <property type="project" value="TreeGrafter"/>
</dbReference>
<dbReference type="PROSITE" id="PS50181">
    <property type="entry name" value="FBOX"/>
    <property type="match status" value="1"/>
</dbReference>
<dbReference type="PANTHER" id="PTHR13382">
    <property type="entry name" value="MITOCHONDRIAL ATP SYNTHASE COUPLING FACTOR B"/>
    <property type="match status" value="1"/>
</dbReference>